<gene>
    <name evidence="2" type="ORF">STVIR_1891</name>
</gene>
<feature type="compositionally biased region" description="Low complexity" evidence="1">
    <location>
        <begin position="37"/>
        <end position="67"/>
    </location>
</feature>
<feature type="region of interest" description="Disordered" evidence="1">
    <location>
        <begin position="1"/>
        <end position="67"/>
    </location>
</feature>
<reference evidence="2 3" key="1">
    <citation type="journal article" date="2013" name="Genome Announc.">
        <title>Draft Genome Sequence of Streptomyces viridochromogenes Strain Tu57, Producer of Avilamycin.</title>
        <authorList>
            <person name="Gruning B.A."/>
            <person name="Erxleben A."/>
            <person name="Hahnlein A."/>
            <person name="Gunther S."/>
        </authorList>
    </citation>
    <scope>NUCLEOTIDE SEQUENCE [LARGE SCALE GENOMIC DNA]</scope>
    <source>
        <strain evidence="2 3">Tue57</strain>
    </source>
</reference>
<dbReference type="Proteomes" id="UP000011205">
    <property type="component" value="Unassembled WGS sequence"/>
</dbReference>
<organism evidence="2 3">
    <name type="scientific">Streptomyces viridochromogenes Tue57</name>
    <dbReference type="NCBI Taxonomy" id="1160705"/>
    <lineage>
        <taxon>Bacteria</taxon>
        <taxon>Bacillati</taxon>
        <taxon>Actinomycetota</taxon>
        <taxon>Actinomycetes</taxon>
        <taxon>Kitasatosporales</taxon>
        <taxon>Streptomycetaceae</taxon>
        <taxon>Streptomyces</taxon>
    </lineage>
</organism>
<proteinExistence type="predicted"/>
<protein>
    <submittedName>
        <fullName evidence="2">Uncharacterized protein</fullName>
    </submittedName>
</protein>
<dbReference type="PATRIC" id="fig|1160705.3.peg.1883"/>
<name>L8PP23_STRVR</name>
<comment type="caution">
    <text evidence="2">The sequence shown here is derived from an EMBL/GenBank/DDBJ whole genome shotgun (WGS) entry which is preliminary data.</text>
</comment>
<evidence type="ECO:0000313" key="2">
    <source>
        <dbReference type="EMBL" id="ELS57157.1"/>
    </source>
</evidence>
<sequence length="67" mass="6654">MRWQVRAAPAKDVGSGERLVLEQDAPESSPTGRHRSAVSPVGSSASSTAARSVAPGGAARPSAGGGR</sequence>
<evidence type="ECO:0000313" key="3">
    <source>
        <dbReference type="Proteomes" id="UP000011205"/>
    </source>
</evidence>
<accession>L8PP23</accession>
<evidence type="ECO:0000256" key="1">
    <source>
        <dbReference type="SAM" id="MobiDB-lite"/>
    </source>
</evidence>
<dbReference type="AlphaFoldDB" id="L8PP23"/>
<dbReference type="EMBL" id="AMLP01000063">
    <property type="protein sequence ID" value="ELS57157.1"/>
    <property type="molecule type" value="Genomic_DNA"/>
</dbReference>